<evidence type="ECO:0000313" key="4">
    <source>
        <dbReference type="Proteomes" id="UP001484239"/>
    </source>
</evidence>
<name>A0ABU9E8U1_9BACT</name>
<reference evidence="3 4" key="1">
    <citation type="submission" date="2024-02" db="EMBL/GenBank/DDBJ databases">
        <title>A novel Gemmatimonadota bacterium.</title>
        <authorList>
            <person name="Du Z.-J."/>
            <person name="Ye Y.-Q."/>
        </authorList>
    </citation>
    <scope>NUCLEOTIDE SEQUENCE [LARGE SCALE GENOMIC DNA]</scope>
    <source>
        <strain evidence="3 4">DH-20</strain>
    </source>
</reference>
<keyword evidence="4" id="KW-1185">Reference proteome</keyword>
<evidence type="ECO:0000256" key="1">
    <source>
        <dbReference type="SAM" id="MobiDB-lite"/>
    </source>
</evidence>
<feature type="region of interest" description="Disordered" evidence="1">
    <location>
        <begin position="271"/>
        <end position="292"/>
    </location>
</feature>
<dbReference type="Pfam" id="PF00561">
    <property type="entry name" value="Abhydrolase_1"/>
    <property type="match status" value="1"/>
</dbReference>
<accession>A0ABU9E8U1</accession>
<feature type="domain" description="AB hydrolase-1" evidence="2">
    <location>
        <begin position="15"/>
        <end position="254"/>
    </location>
</feature>
<dbReference type="GO" id="GO:0016787">
    <property type="term" value="F:hydrolase activity"/>
    <property type="evidence" value="ECO:0007669"/>
    <property type="project" value="UniProtKB-KW"/>
</dbReference>
<dbReference type="InterPro" id="IPR000073">
    <property type="entry name" value="AB_hydrolase_1"/>
</dbReference>
<feature type="compositionally biased region" description="Polar residues" evidence="1">
    <location>
        <begin position="282"/>
        <end position="292"/>
    </location>
</feature>
<dbReference type="PANTHER" id="PTHR46438">
    <property type="entry name" value="ALPHA/BETA-HYDROLASES SUPERFAMILY PROTEIN"/>
    <property type="match status" value="1"/>
</dbReference>
<keyword evidence="3" id="KW-0378">Hydrolase</keyword>
<gene>
    <name evidence="3" type="ORF">WI372_03400</name>
</gene>
<dbReference type="SUPFAM" id="SSF53474">
    <property type="entry name" value="alpha/beta-Hydrolases"/>
    <property type="match status" value="1"/>
</dbReference>
<comment type="caution">
    <text evidence="3">The sequence shown here is derived from an EMBL/GenBank/DDBJ whole genome shotgun (WGS) entry which is preliminary data.</text>
</comment>
<dbReference type="EMBL" id="JBBHLI010000001">
    <property type="protein sequence ID" value="MEK9500030.1"/>
    <property type="molecule type" value="Genomic_DNA"/>
</dbReference>
<proteinExistence type="predicted"/>
<dbReference type="PANTHER" id="PTHR46438:SF11">
    <property type="entry name" value="LIPASE-RELATED"/>
    <property type="match status" value="1"/>
</dbReference>
<dbReference type="Proteomes" id="UP001484239">
    <property type="component" value="Unassembled WGS sequence"/>
</dbReference>
<evidence type="ECO:0000259" key="2">
    <source>
        <dbReference type="Pfam" id="PF00561"/>
    </source>
</evidence>
<sequence>MSGPSTAWWVDGRGPLLVFLHGYGAHSGFWDPWLPLLTPHYRCLRIDLPGFGRAPAPPDADYSPRGLAEAVVDTLEHLDEGPATLVGHSLGGGVALLAALTLLDRGEPRRLARLVSVAGAAYPQRDPPFVRFAERPALFRAGFAVAPKRWLVRTAMQAIVADPTSVTEERVERYAAPMREAARRHAFLECARQIVPPDLDRITARIPEIAVPALCLWGDRDPVVPLSVGRRLADDLPGGRLAIVEGCGHQVVEEQPEASSRLLIRFLQESDDASSDGAGGSNPKQRSTGSGG</sequence>
<organism evidence="3 4">
    <name type="scientific">Gaopeijia maritima</name>
    <dbReference type="NCBI Taxonomy" id="3119007"/>
    <lineage>
        <taxon>Bacteria</taxon>
        <taxon>Pseudomonadati</taxon>
        <taxon>Gemmatimonadota</taxon>
        <taxon>Longimicrobiia</taxon>
        <taxon>Gaopeijiales</taxon>
        <taxon>Gaopeijiaceae</taxon>
        <taxon>Gaopeijia</taxon>
    </lineage>
</organism>
<dbReference type="RefSeq" id="WP_405277755.1">
    <property type="nucleotide sequence ID" value="NZ_CP144380.1"/>
</dbReference>
<dbReference type="InterPro" id="IPR029058">
    <property type="entry name" value="AB_hydrolase_fold"/>
</dbReference>
<dbReference type="PRINTS" id="PR00111">
    <property type="entry name" value="ABHYDROLASE"/>
</dbReference>
<evidence type="ECO:0000313" key="3">
    <source>
        <dbReference type="EMBL" id="MEK9500030.1"/>
    </source>
</evidence>
<dbReference type="Gene3D" id="3.40.50.1820">
    <property type="entry name" value="alpha/beta hydrolase"/>
    <property type="match status" value="1"/>
</dbReference>
<protein>
    <submittedName>
        <fullName evidence="3">Alpha/beta hydrolase</fullName>
    </submittedName>
</protein>